<sequence length="249" mass="27750">MKEIIHLHAIITREMEAVVLSVGVLRDSLSSIVDDVSRIAQGSNQEAAQQTNALSNLQRTNVQLLREYQMGLEASRSEDSRDSLDTFMNGIGVAKDHLDELTGMVNEGTRSLVGQQVLAAKEMDASAQRMLASTQNALNVLHTDSQAAWRNMMDAFKLGSSNFHEEVSTALEETMSDIENMATASQEQMEHLNRLVSEFQTKQGDIIWQLRTLHKTLGIFTGMIMYDEDQMERSSSLECLMSFAGQAPY</sequence>
<dbReference type="EMBL" id="JAAAHW010009460">
    <property type="protein sequence ID" value="KAF9940431.1"/>
    <property type="molecule type" value="Genomic_DNA"/>
</dbReference>
<comment type="caution">
    <text evidence="2">The sequence shown here is derived from an EMBL/GenBank/DDBJ whole genome shotgun (WGS) entry which is preliminary data.</text>
</comment>
<dbReference type="Proteomes" id="UP000749646">
    <property type="component" value="Unassembled WGS sequence"/>
</dbReference>
<evidence type="ECO:0000256" key="1">
    <source>
        <dbReference type="SAM" id="Coils"/>
    </source>
</evidence>
<keyword evidence="1" id="KW-0175">Coiled coil</keyword>
<reference evidence="2" key="1">
    <citation type="journal article" date="2020" name="Fungal Divers.">
        <title>Resolving the Mortierellaceae phylogeny through synthesis of multi-gene phylogenetics and phylogenomics.</title>
        <authorList>
            <person name="Vandepol N."/>
            <person name="Liber J."/>
            <person name="Desiro A."/>
            <person name="Na H."/>
            <person name="Kennedy M."/>
            <person name="Barry K."/>
            <person name="Grigoriev I.V."/>
            <person name="Miller A.N."/>
            <person name="O'Donnell K."/>
            <person name="Stajich J.E."/>
            <person name="Bonito G."/>
        </authorList>
    </citation>
    <scope>NUCLEOTIDE SEQUENCE</scope>
    <source>
        <strain evidence="2">MES-2147</strain>
    </source>
</reference>
<protein>
    <submittedName>
        <fullName evidence="2">Uncharacterized protein</fullName>
    </submittedName>
</protein>
<dbReference type="AlphaFoldDB" id="A0A9P6INA1"/>
<name>A0A9P6INA1_9FUNG</name>
<evidence type="ECO:0000313" key="2">
    <source>
        <dbReference type="EMBL" id="KAF9940431.1"/>
    </source>
</evidence>
<accession>A0A9P6INA1</accession>
<gene>
    <name evidence="2" type="ORF">BGZ65_007050</name>
</gene>
<organism evidence="2 3">
    <name type="scientific">Modicella reniformis</name>
    <dbReference type="NCBI Taxonomy" id="1440133"/>
    <lineage>
        <taxon>Eukaryota</taxon>
        <taxon>Fungi</taxon>
        <taxon>Fungi incertae sedis</taxon>
        <taxon>Mucoromycota</taxon>
        <taxon>Mortierellomycotina</taxon>
        <taxon>Mortierellomycetes</taxon>
        <taxon>Mortierellales</taxon>
        <taxon>Mortierellaceae</taxon>
        <taxon>Modicella</taxon>
    </lineage>
</organism>
<keyword evidence="3" id="KW-1185">Reference proteome</keyword>
<proteinExistence type="predicted"/>
<evidence type="ECO:0000313" key="3">
    <source>
        <dbReference type="Proteomes" id="UP000749646"/>
    </source>
</evidence>
<dbReference type="OrthoDB" id="5311848at2759"/>
<feature type="coiled-coil region" evidence="1">
    <location>
        <begin position="40"/>
        <end position="67"/>
    </location>
</feature>